<reference evidence="6 7" key="1">
    <citation type="submission" date="2023-07" db="EMBL/GenBank/DDBJ databases">
        <title>Sequencing the genomes of 1000 actinobacteria strains.</title>
        <authorList>
            <person name="Klenk H.-P."/>
        </authorList>
    </citation>
    <scope>NUCLEOTIDE SEQUENCE [LARGE SCALE GENOMIC DNA]</scope>
    <source>
        <strain evidence="6 7">DSM 44109</strain>
    </source>
</reference>
<dbReference type="PRINTS" id="PR00181">
    <property type="entry name" value="MALTOSEBP"/>
</dbReference>
<feature type="chain" id="PRO_5045134252" evidence="5">
    <location>
        <begin position="20"/>
        <end position="405"/>
    </location>
</feature>
<evidence type="ECO:0000256" key="1">
    <source>
        <dbReference type="ARBA" id="ARBA00008520"/>
    </source>
</evidence>
<accession>A0ABT9R1U7</accession>
<evidence type="ECO:0000313" key="7">
    <source>
        <dbReference type="Proteomes" id="UP001230426"/>
    </source>
</evidence>
<dbReference type="SUPFAM" id="SSF53850">
    <property type="entry name" value="Periplasmic binding protein-like II"/>
    <property type="match status" value="1"/>
</dbReference>
<evidence type="ECO:0000256" key="3">
    <source>
        <dbReference type="ARBA" id="ARBA00022597"/>
    </source>
</evidence>
<dbReference type="PANTHER" id="PTHR30061">
    <property type="entry name" value="MALTOSE-BINDING PERIPLASMIC PROTEIN"/>
    <property type="match status" value="1"/>
</dbReference>
<dbReference type="PANTHER" id="PTHR30061:SF50">
    <property type="entry name" value="MALTOSE_MALTODEXTRIN-BINDING PERIPLASMIC PROTEIN"/>
    <property type="match status" value="1"/>
</dbReference>
<gene>
    <name evidence="6" type="ORF">J2S55_002467</name>
</gene>
<organism evidence="6 7">
    <name type="scientific">Streptosporangium brasiliense</name>
    <dbReference type="NCBI Taxonomy" id="47480"/>
    <lineage>
        <taxon>Bacteria</taxon>
        <taxon>Bacillati</taxon>
        <taxon>Actinomycetota</taxon>
        <taxon>Actinomycetes</taxon>
        <taxon>Streptosporangiales</taxon>
        <taxon>Streptosporangiaceae</taxon>
        <taxon>Streptosporangium</taxon>
    </lineage>
</organism>
<evidence type="ECO:0000313" key="6">
    <source>
        <dbReference type="EMBL" id="MDP9863201.1"/>
    </source>
</evidence>
<dbReference type="Pfam" id="PF13416">
    <property type="entry name" value="SBP_bac_8"/>
    <property type="match status" value="1"/>
</dbReference>
<keyword evidence="2" id="KW-0813">Transport</keyword>
<dbReference type="RefSeq" id="WP_306859899.1">
    <property type="nucleotide sequence ID" value="NZ_JAUSRB010000002.1"/>
</dbReference>
<comment type="similarity">
    <text evidence="1">Belongs to the bacterial solute-binding protein 1 family.</text>
</comment>
<dbReference type="PROSITE" id="PS51257">
    <property type="entry name" value="PROKAR_LIPOPROTEIN"/>
    <property type="match status" value="1"/>
</dbReference>
<evidence type="ECO:0000256" key="4">
    <source>
        <dbReference type="ARBA" id="ARBA00022729"/>
    </source>
</evidence>
<feature type="signal peptide" evidence="5">
    <location>
        <begin position="1"/>
        <end position="19"/>
    </location>
</feature>
<dbReference type="EMBL" id="JAUSRB010000002">
    <property type="protein sequence ID" value="MDP9863201.1"/>
    <property type="molecule type" value="Genomic_DNA"/>
</dbReference>
<dbReference type="Proteomes" id="UP001230426">
    <property type="component" value="Unassembled WGS sequence"/>
</dbReference>
<keyword evidence="4 5" id="KW-0732">Signal</keyword>
<keyword evidence="7" id="KW-1185">Reference proteome</keyword>
<comment type="caution">
    <text evidence="6">The sequence shown here is derived from an EMBL/GenBank/DDBJ whole genome shotgun (WGS) entry which is preliminary data.</text>
</comment>
<evidence type="ECO:0000256" key="2">
    <source>
        <dbReference type="ARBA" id="ARBA00022448"/>
    </source>
</evidence>
<evidence type="ECO:0000256" key="5">
    <source>
        <dbReference type="SAM" id="SignalP"/>
    </source>
</evidence>
<protein>
    <submittedName>
        <fullName evidence="6">Arabinogalactan oligomer/maltooligosaccharide transport system substrate-binding protein</fullName>
    </submittedName>
</protein>
<sequence length="405" mass="42462">MRITAPTLMGLALLTAGCAADVQTGRSDQASGPARATATLTVWADDSRAKPLQDLAAAFERDRGVKVKIVQKGMGGLRDDFVSQAPTGQGPDMIVGPHDWLGKLVQNGVVAPIDLGATASRFPKIALDAMRYEGQTYGLPYSIESVALLRNMKLAPERPKTFDELVAAGGELVREGKATFPVGLPVDPKAGSPYHLYPLQTSFGSSVFDGGELAIDNPGGLKFAAYLRRLAEAKVISTSLSGEIATNAFREGRTPYLITGPWDAPALAKAGVPFAVEPVPPAGPEPARPFVGVQGFYVSAKSANPILANDFLLNYLATPEAQRALYAAGGRPPAMTSVREELRGDLVMTGFADATLAGEPAPNVPAMDAVWGDWGLSQLAVITGDGDPAKLTEGAADRIRAKIAN</sequence>
<dbReference type="InterPro" id="IPR006060">
    <property type="entry name" value="Maltose/Cyclodextrin-bd"/>
</dbReference>
<dbReference type="CDD" id="cd13586">
    <property type="entry name" value="PBP2_Maltose_binding_like"/>
    <property type="match status" value="1"/>
</dbReference>
<proteinExistence type="inferred from homology"/>
<dbReference type="InterPro" id="IPR006059">
    <property type="entry name" value="SBP"/>
</dbReference>
<dbReference type="Gene3D" id="3.40.190.10">
    <property type="entry name" value="Periplasmic binding protein-like II"/>
    <property type="match status" value="2"/>
</dbReference>
<name>A0ABT9R1U7_9ACTN</name>
<keyword evidence="3" id="KW-0762">Sugar transport</keyword>